<proteinExistence type="inferred from homology"/>
<dbReference type="PRINTS" id="PR01438">
    <property type="entry name" value="UNVRSLSTRESS"/>
</dbReference>
<evidence type="ECO:0000256" key="3">
    <source>
        <dbReference type="ARBA" id="ARBA00022490"/>
    </source>
</evidence>
<protein>
    <recommendedName>
        <fullName evidence="5">UspA domain-containing protein</fullName>
    </recommendedName>
</protein>
<dbReference type="Proteomes" id="UP000282818">
    <property type="component" value="Unassembled WGS sequence"/>
</dbReference>
<comment type="function">
    <text evidence="4">Required for resistance to DNA-damaging agents.</text>
</comment>
<dbReference type="InterPro" id="IPR006016">
    <property type="entry name" value="UspA"/>
</dbReference>
<evidence type="ECO:0000313" key="6">
    <source>
        <dbReference type="EMBL" id="RVU29994.1"/>
    </source>
</evidence>
<dbReference type="EMBL" id="SACQ01000006">
    <property type="protein sequence ID" value="RVU29994.1"/>
    <property type="molecule type" value="Genomic_DNA"/>
</dbReference>
<comment type="similarity">
    <text evidence="2">Belongs to the universal stress protein A family.</text>
</comment>
<organism evidence="6 7">
    <name type="scientific">Neptunomonas marina</name>
    <dbReference type="NCBI Taxonomy" id="1815562"/>
    <lineage>
        <taxon>Bacteria</taxon>
        <taxon>Pseudomonadati</taxon>
        <taxon>Pseudomonadota</taxon>
        <taxon>Gammaproteobacteria</taxon>
        <taxon>Oceanospirillales</taxon>
        <taxon>Oceanospirillaceae</taxon>
        <taxon>Neptunomonas</taxon>
    </lineage>
</organism>
<dbReference type="Gene3D" id="3.40.50.12370">
    <property type="match status" value="1"/>
</dbReference>
<evidence type="ECO:0000256" key="4">
    <source>
        <dbReference type="ARBA" id="ARBA00037131"/>
    </source>
</evidence>
<evidence type="ECO:0000313" key="7">
    <source>
        <dbReference type="Proteomes" id="UP000282818"/>
    </source>
</evidence>
<comment type="subcellular location">
    <subcellularLocation>
        <location evidence="1">Cytoplasm</location>
    </subcellularLocation>
</comment>
<dbReference type="AlphaFoldDB" id="A0A437Q664"/>
<reference evidence="6 7" key="1">
    <citation type="submission" date="2019-01" db="EMBL/GenBank/DDBJ databases">
        <authorList>
            <person name="Chen W.-M."/>
        </authorList>
    </citation>
    <scope>NUCLEOTIDE SEQUENCE [LARGE SCALE GENOMIC DNA]</scope>
    <source>
        <strain evidence="6 7">HPM-16</strain>
    </source>
</reference>
<evidence type="ECO:0000256" key="2">
    <source>
        <dbReference type="ARBA" id="ARBA00008791"/>
    </source>
</evidence>
<keyword evidence="3" id="KW-0963">Cytoplasm</keyword>
<dbReference type="GO" id="GO:0005737">
    <property type="term" value="C:cytoplasm"/>
    <property type="evidence" value="ECO:0007669"/>
    <property type="project" value="UniProtKB-SubCell"/>
</dbReference>
<comment type="caution">
    <text evidence="6">The sequence shown here is derived from an EMBL/GenBank/DDBJ whole genome shotgun (WGS) entry which is preliminary data.</text>
</comment>
<dbReference type="Pfam" id="PF00582">
    <property type="entry name" value="Usp"/>
    <property type="match status" value="1"/>
</dbReference>
<sequence length="281" mass="30379">MAVNSRILVVLDSSPLAETALQRSLLIAQKTGASLDLMWRESVLPDRPIMQIVAKIIVSGIAVEQHYSNASKLLDEIEACWQTRQQMLIIKGCDESHRDFWTPLDWQLLRRMPCPVLLVKHDMSWQQGTILAAVDPTAQLAGDHLSHDVLRLGSFIAHQAQAHCRVVGAYPPPMLSSDAQSQSATTLGANAEQMISATLAKLSLASTAPLIGEGPPEYWIPAAAQQEQAKLVVIGTHGREGIAGALLGNTAERILDRLSCDVLVIKAAHTQGIAALINQDA</sequence>
<dbReference type="RefSeq" id="WP_127694779.1">
    <property type="nucleotide sequence ID" value="NZ_SACQ01000006.1"/>
</dbReference>
<evidence type="ECO:0000256" key="1">
    <source>
        <dbReference type="ARBA" id="ARBA00004496"/>
    </source>
</evidence>
<gene>
    <name evidence="6" type="ORF">EOE65_13110</name>
</gene>
<dbReference type="InterPro" id="IPR006015">
    <property type="entry name" value="Universal_stress_UspA"/>
</dbReference>
<accession>A0A437Q664</accession>
<dbReference type="SUPFAM" id="SSF52402">
    <property type="entry name" value="Adenine nucleotide alpha hydrolases-like"/>
    <property type="match status" value="2"/>
</dbReference>
<keyword evidence="7" id="KW-1185">Reference proteome</keyword>
<dbReference type="PANTHER" id="PTHR47892">
    <property type="entry name" value="UNIVERSAL STRESS PROTEIN E"/>
    <property type="match status" value="1"/>
</dbReference>
<feature type="domain" description="UspA" evidence="5">
    <location>
        <begin position="129"/>
        <end position="266"/>
    </location>
</feature>
<evidence type="ECO:0000259" key="5">
    <source>
        <dbReference type="Pfam" id="PF00582"/>
    </source>
</evidence>
<name>A0A437Q664_9GAMM</name>
<dbReference type="PANTHER" id="PTHR47892:SF1">
    <property type="entry name" value="UNIVERSAL STRESS PROTEIN E"/>
    <property type="match status" value="1"/>
</dbReference>